<dbReference type="InterPro" id="IPR006015">
    <property type="entry name" value="Universal_stress_UspA"/>
</dbReference>
<dbReference type="PANTHER" id="PTHR46268:SF6">
    <property type="entry name" value="UNIVERSAL STRESS PROTEIN UP12"/>
    <property type="match status" value="1"/>
</dbReference>
<name>A0A936ZMG8_9BURK</name>
<dbReference type="CDD" id="cd00293">
    <property type="entry name" value="USP-like"/>
    <property type="match status" value="2"/>
</dbReference>
<dbReference type="AlphaFoldDB" id="A0A936ZMG8"/>
<evidence type="ECO:0000313" key="3">
    <source>
        <dbReference type="EMBL" id="MBL0419980.1"/>
    </source>
</evidence>
<feature type="domain" description="UspA" evidence="2">
    <location>
        <begin position="7"/>
        <end position="160"/>
    </location>
</feature>
<feature type="domain" description="UspA" evidence="2">
    <location>
        <begin position="219"/>
        <end position="285"/>
    </location>
</feature>
<sequence length="285" mass="30879">MNNRDARVLACVDRSPFAAVVGDYAAWAARRTGVPLEFLHVIDTHEAPAGRDHSGAIGLDAQEHLLHELVERDEAHSRAQRESGRVFLGELRQRALAAGVREVDVRQRNGVLAEALSELQSGVGLVVLGRRGASATRTGRDMGRNLEWAVRAVQRPVLAVTEEFREPSRVLLAYDGSAVTRRGVESIARGKLLQGLPIHVLMAGQSRRASSVDWATQTLVSAGLEVSSAIMAGDPERVIAQSVQAREIDLLVMGAYTHAPLRSLVFGSKTTDLLRASKIPALLLR</sequence>
<comment type="caution">
    <text evidence="3">The sequence shown here is derived from an EMBL/GenBank/DDBJ whole genome shotgun (WGS) entry which is preliminary data.</text>
</comment>
<dbReference type="PRINTS" id="PR01438">
    <property type="entry name" value="UNVRSLSTRESS"/>
</dbReference>
<dbReference type="Proteomes" id="UP000613011">
    <property type="component" value="Unassembled WGS sequence"/>
</dbReference>
<dbReference type="EMBL" id="JAEQNA010000001">
    <property type="protein sequence ID" value="MBL0419980.1"/>
    <property type="molecule type" value="Genomic_DNA"/>
</dbReference>
<accession>A0A936ZMG8</accession>
<evidence type="ECO:0000313" key="4">
    <source>
        <dbReference type="Proteomes" id="UP000613011"/>
    </source>
</evidence>
<evidence type="ECO:0000256" key="1">
    <source>
        <dbReference type="ARBA" id="ARBA00008791"/>
    </source>
</evidence>
<gene>
    <name evidence="3" type="ORF">JI739_06435</name>
</gene>
<protein>
    <submittedName>
        <fullName evidence="3">Universal stress protein</fullName>
    </submittedName>
</protein>
<comment type="similarity">
    <text evidence="1">Belongs to the universal stress protein A family.</text>
</comment>
<dbReference type="SUPFAM" id="SSF52402">
    <property type="entry name" value="Adenine nucleotide alpha hydrolases-like"/>
    <property type="match status" value="2"/>
</dbReference>
<dbReference type="InterPro" id="IPR006016">
    <property type="entry name" value="UspA"/>
</dbReference>
<proteinExistence type="inferred from homology"/>
<organism evidence="3 4">
    <name type="scientific">Ramlibacter aurantiacus</name>
    <dbReference type="NCBI Taxonomy" id="2801330"/>
    <lineage>
        <taxon>Bacteria</taxon>
        <taxon>Pseudomonadati</taxon>
        <taxon>Pseudomonadota</taxon>
        <taxon>Betaproteobacteria</taxon>
        <taxon>Burkholderiales</taxon>
        <taxon>Comamonadaceae</taxon>
        <taxon>Ramlibacter</taxon>
    </lineage>
</organism>
<reference evidence="3" key="1">
    <citation type="submission" date="2021-01" db="EMBL/GenBank/DDBJ databases">
        <title>Ramlibacter sp. strain AW1 16S ribosomal RNA gene Genome sequencing and assembly.</title>
        <authorList>
            <person name="Kang M."/>
        </authorList>
    </citation>
    <scope>NUCLEOTIDE SEQUENCE</scope>
    <source>
        <strain evidence="3">AW1</strain>
    </source>
</reference>
<dbReference type="Gene3D" id="3.40.50.12370">
    <property type="match status" value="1"/>
</dbReference>
<keyword evidence="4" id="KW-1185">Reference proteome</keyword>
<evidence type="ECO:0000259" key="2">
    <source>
        <dbReference type="Pfam" id="PF00582"/>
    </source>
</evidence>
<dbReference type="PANTHER" id="PTHR46268">
    <property type="entry name" value="STRESS RESPONSE PROTEIN NHAX"/>
    <property type="match status" value="1"/>
</dbReference>
<dbReference type="Pfam" id="PF00582">
    <property type="entry name" value="Usp"/>
    <property type="match status" value="2"/>
</dbReference>